<protein>
    <submittedName>
        <fullName evidence="3">HAD-like domain-containing protein</fullName>
    </submittedName>
</protein>
<dbReference type="SFLD" id="SFLDS00003">
    <property type="entry name" value="Haloacid_Dehalogenase"/>
    <property type="match status" value="1"/>
</dbReference>
<dbReference type="GO" id="GO:0016791">
    <property type="term" value="F:phosphatase activity"/>
    <property type="evidence" value="ECO:0007669"/>
    <property type="project" value="UniProtKB-ARBA"/>
</dbReference>
<dbReference type="Proteomes" id="UP001221757">
    <property type="component" value="Unassembled WGS sequence"/>
</dbReference>
<proteinExistence type="predicted"/>
<feature type="region of interest" description="Disordered" evidence="2">
    <location>
        <begin position="114"/>
        <end position="143"/>
    </location>
</feature>
<dbReference type="Gene3D" id="1.10.150.240">
    <property type="entry name" value="Putative phosphatase, domain 2"/>
    <property type="match status" value="1"/>
</dbReference>
<keyword evidence="4" id="KW-1185">Reference proteome</keyword>
<dbReference type="PRINTS" id="PR00413">
    <property type="entry name" value="HADHALOGNASE"/>
</dbReference>
<comment type="caution">
    <text evidence="3">The sequence shown here is derived from an EMBL/GenBank/DDBJ whole genome shotgun (WGS) entry which is preliminary data.</text>
</comment>
<dbReference type="Pfam" id="PF00702">
    <property type="entry name" value="Hydrolase"/>
    <property type="match status" value="1"/>
</dbReference>
<dbReference type="SUPFAM" id="SSF56784">
    <property type="entry name" value="HAD-like"/>
    <property type="match status" value="1"/>
</dbReference>
<dbReference type="SFLD" id="SFLDG01129">
    <property type="entry name" value="C1.5:_HAD__Beta-PGM__Phosphata"/>
    <property type="match status" value="1"/>
</dbReference>
<evidence type="ECO:0000313" key="3">
    <source>
        <dbReference type="EMBL" id="KAJ7708251.1"/>
    </source>
</evidence>
<evidence type="ECO:0000256" key="2">
    <source>
        <dbReference type="SAM" id="MobiDB-lite"/>
    </source>
</evidence>
<evidence type="ECO:0000256" key="1">
    <source>
        <dbReference type="ARBA" id="ARBA00022801"/>
    </source>
</evidence>
<keyword evidence="1" id="KW-0378">Hydrolase</keyword>
<gene>
    <name evidence="3" type="ORF">B0H17DRAFT_453242</name>
</gene>
<dbReference type="PANTHER" id="PTHR43316">
    <property type="entry name" value="HYDROLASE, HALOACID DELAHOGENASE-RELATED"/>
    <property type="match status" value="1"/>
</dbReference>
<organism evidence="3 4">
    <name type="scientific">Mycena rosella</name>
    <name type="common">Pink bonnet</name>
    <name type="synonym">Agaricus rosellus</name>
    <dbReference type="NCBI Taxonomy" id="1033263"/>
    <lineage>
        <taxon>Eukaryota</taxon>
        <taxon>Fungi</taxon>
        <taxon>Dikarya</taxon>
        <taxon>Basidiomycota</taxon>
        <taxon>Agaricomycotina</taxon>
        <taxon>Agaricomycetes</taxon>
        <taxon>Agaricomycetidae</taxon>
        <taxon>Agaricales</taxon>
        <taxon>Marasmiineae</taxon>
        <taxon>Mycenaceae</taxon>
        <taxon>Mycena</taxon>
    </lineage>
</organism>
<feature type="region of interest" description="Disordered" evidence="2">
    <location>
        <begin position="1"/>
        <end position="95"/>
    </location>
</feature>
<dbReference type="InterPro" id="IPR023214">
    <property type="entry name" value="HAD_sf"/>
</dbReference>
<evidence type="ECO:0000313" key="4">
    <source>
        <dbReference type="Proteomes" id="UP001221757"/>
    </source>
</evidence>
<dbReference type="InterPro" id="IPR006439">
    <property type="entry name" value="HAD-SF_hydro_IA"/>
</dbReference>
<reference evidence="3" key="1">
    <citation type="submission" date="2023-03" db="EMBL/GenBank/DDBJ databases">
        <title>Massive genome expansion in bonnet fungi (Mycena s.s.) driven by repeated elements and novel gene families across ecological guilds.</title>
        <authorList>
            <consortium name="Lawrence Berkeley National Laboratory"/>
            <person name="Harder C.B."/>
            <person name="Miyauchi S."/>
            <person name="Viragh M."/>
            <person name="Kuo A."/>
            <person name="Thoen E."/>
            <person name="Andreopoulos B."/>
            <person name="Lu D."/>
            <person name="Skrede I."/>
            <person name="Drula E."/>
            <person name="Henrissat B."/>
            <person name="Morin E."/>
            <person name="Kohler A."/>
            <person name="Barry K."/>
            <person name="LaButti K."/>
            <person name="Morin E."/>
            <person name="Salamov A."/>
            <person name="Lipzen A."/>
            <person name="Mereny Z."/>
            <person name="Hegedus B."/>
            <person name="Baldrian P."/>
            <person name="Stursova M."/>
            <person name="Weitz H."/>
            <person name="Taylor A."/>
            <person name="Grigoriev I.V."/>
            <person name="Nagy L.G."/>
            <person name="Martin F."/>
            <person name="Kauserud H."/>
        </authorList>
    </citation>
    <scope>NUCLEOTIDE SEQUENCE</scope>
    <source>
        <strain evidence="3">CBHHK067</strain>
    </source>
</reference>
<dbReference type="PANTHER" id="PTHR43316:SF3">
    <property type="entry name" value="HALOACID DEHALOGENASE, TYPE II (AFU_ORTHOLOGUE AFUA_2G07750)-RELATED"/>
    <property type="match status" value="1"/>
</dbReference>
<dbReference type="EMBL" id="JARKIE010000004">
    <property type="protein sequence ID" value="KAJ7708251.1"/>
    <property type="molecule type" value="Genomic_DNA"/>
</dbReference>
<sequence length="430" mass="47392">MGDSASRKFAEEQARLHRAHSPEIPRGEMPRSDTHLKFAEEQARLHRAHSPELPRNETQSKFADEQARLNRAHSPDISRNEARARAVHTPTGSADSARLAAFAEQQLRAQGQYTQDARNGSGSRLGPNAQAQAGAQTQTLRGKGAAPAAYVPTIGRRGSAAPQSLFSRFPLNEPDDLRASYDDDSTLTKVEVLFFDLDGTVLDWRGTVGAELRRHGSKHFPQIRDEQWEEFATKWREMYLAAIRNLAEQGGSLAPNIVYRTSLDELLKKEVTFLLERWPASVRNQLVEVWDRLQAWPDSMAGLKAMQSIKTAATLSNLSLRTQTQLSRHAGLSWDVCLSGSLLGSYKPSPDAYVEAARSMGVPPATCAVVSAHLDELRVAGGAGMRTIYVRRPSEDLDVEAEVLSKLEGGEFDLVVDSFEHLAVVLGCDD</sequence>
<dbReference type="Gene3D" id="3.40.50.1000">
    <property type="entry name" value="HAD superfamily/HAD-like"/>
    <property type="match status" value="1"/>
</dbReference>
<feature type="compositionally biased region" description="Basic and acidic residues" evidence="2">
    <location>
        <begin position="62"/>
        <end position="84"/>
    </location>
</feature>
<dbReference type="AlphaFoldDB" id="A0AAD7MAP3"/>
<dbReference type="InterPro" id="IPR036412">
    <property type="entry name" value="HAD-like_sf"/>
</dbReference>
<accession>A0AAD7MAP3</accession>
<dbReference type="InterPro" id="IPR051540">
    <property type="entry name" value="S-2-haloacid_dehalogenase"/>
</dbReference>
<dbReference type="InterPro" id="IPR023198">
    <property type="entry name" value="PGP-like_dom2"/>
</dbReference>
<name>A0AAD7MAP3_MYCRO</name>
<feature type="compositionally biased region" description="Low complexity" evidence="2">
    <location>
        <begin position="129"/>
        <end position="139"/>
    </location>
</feature>
<feature type="compositionally biased region" description="Basic and acidic residues" evidence="2">
    <location>
        <begin position="1"/>
        <end position="55"/>
    </location>
</feature>